<accession>A0A0B7BAW1</accession>
<protein>
    <recommendedName>
        <fullName evidence="1">Endonuclease/exonuclease/phosphatase domain-containing protein</fullName>
    </recommendedName>
</protein>
<dbReference type="Pfam" id="PF14529">
    <property type="entry name" value="Exo_endo_phos_2"/>
    <property type="match status" value="1"/>
</dbReference>
<dbReference type="InterPro" id="IPR005135">
    <property type="entry name" value="Endo/exonuclease/phosphatase"/>
</dbReference>
<dbReference type="SUPFAM" id="SSF56219">
    <property type="entry name" value="DNase I-like"/>
    <property type="match status" value="1"/>
</dbReference>
<dbReference type="Gene3D" id="3.60.10.10">
    <property type="entry name" value="Endonuclease/exonuclease/phosphatase"/>
    <property type="match status" value="1"/>
</dbReference>
<evidence type="ECO:0000313" key="2">
    <source>
        <dbReference type="EMBL" id="CEK89421.1"/>
    </source>
</evidence>
<feature type="domain" description="Endonuclease/exonuclease/phosphatase" evidence="1">
    <location>
        <begin position="31"/>
        <end position="76"/>
    </location>
</feature>
<dbReference type="InterPro" id="IPR036691">
    <property type="entry name" value="Endo/exonu/phosph_ase_sf"/>
</dbReference>
<proteinExistence type="predicted"/>
<organism evidence="2">
    <name type="scientific">Arion vulgaris</name>
    <dbReference type="NCBI Taxonomy" id="1028688"/>
    <lineage>
        <taxon>Eukaryota</taxon>
        <taxon>Metazoa</taxon>
        <taxon>Spiralia</taxon>
        <taxon>Lophotrochozoa</taxon>
        <taxon>Mollusca</taxon>
        <taxon>Gastropoda</taxon>
        <taxon>Heterobranchia</taxon>
        <taxon>Euthyneura</taxon>
        <taxon>Panpulmonata</taxon>
        <taxon>Eupulmonata</taxon>
        <taxon>Stylommatophora</taxon>
        <taxon>Helicina</taxon>
        <taxon>Arionoidea</taxon>
        <taxon>Arionidae</taxon>
        <taxon>Arion</taxon>
    </lineage>
</organism>
<gene>
    <name evidence="2" type="primary">ORF170891</name>
</gene>
<name>A0A0B7BAW1_9EUPU</name>
<dbReference type="GO" id="GO:0003824">
    <property type="term" value="F:catalytic activity"/>
    <property type="evidence" value="ECO:0007669"/>
    <property type="project" value="InterPro"/>
</dbReference>
<dbReference type="EMBL" id="HACG01042556">
    <property type="protein sequence ID" value="CEK89421.1"/>
    <property type="molecule type" value="Transcribed_RNA"/>
</dbReference>
<reference evidence="2" key="1">
    <citation type="submission" date="2014-12" db="EMBL/GenBank/DDBJ databases">
        <title>Insight into the proteome of Arion vulgaris.</title>
        <authorList>
            <person name="Aradska J."/>
            <person name="Bulat T."/>
            <person name="Smidak R."/>
            <person name="Sarate P."/>
            <person name="Gangsoo J."/>
            <person name="Sialana F."/>
            <person name="Bilban M."/>
            <person name="Lubec G."/>
        </authorList>
    </citation>
    <scope>NUCLEOTIDE SEQUENCE</scope>
    <source>
        <tissue evidence="2">Skin</tissue>
    </source>
</reference>
<dbReference type="AlphaFoldDB" id="A0A0B7BAW1"/>
<evidence type="ECO:0000259" key="1">
    <source>
        <dbReference type="Pfam" id="PF14529"/>
    </source>
</evidence>
<sequence>MTRKSQFITYVNIQTTLSTKQIRPPNKFIHLNNIQPNTENWIIVGDFNSHSPSWGYSDLNIKGEEVEDFIINKSCSAKQTW</sequence>